<dbReference type="AlphaFoldDB" id="A0A2H5EU94"/>
<feature type="chain" id="PRO_5014167602" evidence="1">
    <location>
        <begin position="27"/>
        <end position="205"/>
    </location>
</feature>
<evidence type="ECO:0000313" key="2">
    <source>
        <dbReference type="EMBL" id="AUH62866.1"/>
    </source>
</evidence>
<dbReference type="EMBL" id="CP025430">
    <property type="protein sequence ID" value="AUH62866.1"/>
    <property type="molecule type" value="Genomic_DNA"/>
</dbReference>
<keyword evidence="1" id="KW-0732">Signal</keyword>
<organism evidence="2 3">
    <name type="scientific">Paracoccus zhejiangensis</name>
    <dbReference type="NCBI Taxonomy" id="1077935"/>
    <lineage>
        <taxon>Bacteria</taxon>
        <taxon>Pseudomonadati</taxon>
        <taxon>Pseudomonadota</taxon>
        <taxon>Alphaproteobacteria</taxon>
        <taxon>Rhodobacterales</taxon>
        <taxon>Paracoccaceae</taxon>
        <taxon>Paracoccus</taxon>
    </lineage>
</organism>
<sequence>MKRIQTAALLAAVTIGLAATSLAASASPADSIPASGRLSFDVIRKGKDIGDYVLTFRGNSANLTVDLRTEVKVKVPVVGVSVYTFNQQSTETWKGGKLAALSSRTDDNGTPHDISVGATSLIPASLWAADLVGARQVLNTIDGSTDAIQVRNLGTESVQTGAGPVQATHYAVSGGLNRDLWYAGGKLVHVRFAAEDGSVIDYALR</sequence>
<accession>A0A2H5EU94</accession>
<dbReference type="Pfam" id="PF19630">
    <property type="entry name" value="DUF6134"/>
    <property type="match status" value="1"/>
</dbReference>
<proteinExistence type="predicted"/>
<feature type="signal peptide" evidence="1">
    <location>
        <begin position="1"/>
        <end position="26"/>
    </location>
</feature>
<evidence type="ECO:0000256" key="1">
    <source>
        <dbReference type="SAM" id="SignalP"/>
    </source>
</evidence>
<dbReference type="RefSeq" id="WP_101750910.1">
    <property type="nucleotide sequence ID" value="NZ_CP025430.1"/>
</dbReference>
<name>A0A2H5EU94_9RHOB</name>
<protein>
    <submittedName>
        <fullName evidence="2">Uncharacterized protein</fullName>
    </submittedName>
</protein>
<gene>
    <name evidence="2" type="ORF">CX676_00705</name>
</gene>
<dbReference type="InterPro" id="IPR045767">
    <property type="entry name" value="DUF6134"/>
</dbReference>
<dbReference type="KEGG" id="pzh:CX676_00705"/>
<dbReference type="OrthoDB" id="6086999at2"/>
<dbReference type="Proteomes" id="UP000234530">
    <property type="component" value="Chromosome"/>
</dbReference>
<reference evidence="2 3" key="1">
    <citation type="journal article" date="2013" name="Antonie Van Leeuwenhoek">
        <title>Paracoccus zhejiangensis sp. nov., isolated from activated sludge in wastewater-treatment system.</title>
        <authorList>
            <person name="Wu Z.G."/>
            <person name="Zhang D.F."/>
            <person name="Liu Y.L."/>
            <person name="Wang F."/>
            <person name="Jiang X."/>
            <person name="Li C."/>
            <person name="Li S.P."/>
            <person name="Hong Q."/>
            <person name="Li W.J."/>
        </authorList>
    </citation>
    <scope>NUCLEOTIDE SEQUENCE [LARGE SCALE GENOMIC DNA]</scope>
    <source>
        <strain evidence="2 3">J6</strain>
    </source>
</reference>
<evidence type="ECO:0000313" key="3">
    <source>
        <dbReference type="Proteomes" id="UP000234530"/>
    </source>
</evidence>
<keyword evidence="3" id="KW-1185">Reference proteome</keyword>